<evidence type="ECO:0000256" key="2">
    <source>
        <dbReference type="ARBA" id="ARBA00006448"/>
    </source>
</evidence>
<proteinExistence type="inferred from homology"/>
<dbReference type="EMBL" id="JBHSMF010000002">
    <property type="protein sequence ID" value="MFC5496404.1"/>
    <property type="molecule type" value="Genomic_DNA"/>
</dbReference>
<feature type="transmembrane region" description="Helical" evidence="7">
    <location>
        <begin position="72"/>
        <end position="91"/>
    </location>
</feature>
<evidence type="ECO:0000259" key="8">
    <source>
        <dbReference type="Pfam" id="PF04239"/>
    </source>
</evidence>
<dbReference type="Proteomes" id="UP001596037">
    <property type="component" value="Unassembled WGS sequence"/>
</dbReference>
<reference evidence="10" key="1">
    <citation type="journal article" date="2019" name="Int. J. Syst. Evol. Microbiol.">
        <title>The Global Catalogue of Microorganisms (GCM) 10K type strain sequencing project: providing services to taxonomists for standard genome sequencing and annotation.</title>
        <authorList>
            <consortium name="The Broad Institute Genomics Platform"/>
            <consortium name="The Broad Institute Genome Sequencing Center for Infectious Disease"/>
            <person name="Wu L."/>
            <person name="Ma J."/>
        </authorList>
    </citation>
    <scope>NUCLEOTIDE SEQUENCE [LARGE SCALE GENOMIC DNA]</scope>
    <source>
        <strain evidence="10">CCUG 57401</strain>
    </source>
</reference>
<evidence type="ECO:0000313" key="9">
    <source>
        <dbReference type="EMBL" id="MFC5496404.1"/>
    </source>
</evidence>
<evidence type="ECO:0000256" key="5">
    <source>
        <dbReference type="ARBA" id="ARBA00022989"/>
    </source>
</evidence>
<accession>A0ABW0NBW2</accession>
<dbReference type="PANTHER" id="PTHR34582">
    <property type="entry name" value="UPF0702 TRANSMEMBRANE PROTEIN YCAP"/>
    <property type="match status" value="1"/>
</dbReference>
<feature type="transmembrane region" description="Helical" evidence="7">
    <location>
        <begin position="48"/>
        <end position="66"/>
    </location>
</feature>
<keyword evidence="6 7" id="KW-0472">Membrane</keyword>
<keyword evidence="4 7" id="KW-0812">Transmembrane</keyword>
<dbReference type="PANTHER" id="PTHR34582:SF6">
    <property type="entry name" value="UPF0702 TRANSMEMBRANE PROTEIN YCAP"/>
    <property type="match status" value="1"/>
</dbReference>
<evidence type="ECO:0000256" key="7">
    <source>
        <dbReference type="SAM" id="Phobius"/>
    </source>
</evidence>
<keyword evidence="3" id="KW-1003">Cell membrane</keyword>
<organism evidence="9 10">
    <name type="scientific">Caenimonas terrae</name>
    <dbReference type="NCBI Taxonomy" id="696074"/>
    <lineage>
        <taxon>Bacteria</taxon>
        <taxon>Pseudomonadati</taxon>
        <taxon>Pseudomonadota</taxon>
        <taxon>Betaproteobacteria</taxon>
        <taxon>Burkholderiales</taxon>
        <taxon>Comamonadaceae</taxon>
        <taxon>Caenimonas</taxon>
    </lineage>
</organism>
<comment type="caution">
    <text evidence="9">The sequence shown here is derived from an EMBL/GenBank/DDBJ whole genome shotgun (WGS) entry which is preliminary data.</text>
</comment>
<sequence length="161" mass="18118">MPDFADLLSLSMNPLELIARGSLMYWFLFLLFRFVLRRDAGSIAIADVLLLVLIADASQNAMAGGYETVTDGIVLVLTIAGWNWLIDWLAFHFDWVRRLVAARPLTLISQGKVHLRNMRKEMISQDELMAALREQGIEKVDQVKLAVMESDGQISVVKNGK</sequence>
<name>A0ABW0NBW2_9BURK</name>
<dbReference type="Gene3D" id="3.30.240.20">
    <property type="entry name" value="bsu07140 like domains"/>
    <property type="match status" value="1"/>
</dbReference>
<evidence type="ECO:0000256" key="1">
    <source>
        <dbReference type="ARBA" id="ARBA00004651"/>
    </source>
</evidence>
<dbReference type="Pfam" id="PF04239">
    <property type="entry name" value="DUF421"/>
    <property type="match status" value="1"/>
</dbReference>
<keyword evidence="5 7" id="KW-1133">Transmembrane helix</keyword>
<feature type="transmembrane region" description="Helical" evidence="7">
    <location>
        <begin position="17"/>
        <end position="36"/>
    </location>
</feature>
<protein>
    <submittedName>
        <fullName evidence="9">DUF421 domain-containing protein</fullName>
    </submittedName>
</protein>
<evidence type="ECO:0000256" key="3">
    <source>
        <dbReference type="ARBA" id="ARBA00022475"/>
    </source>
</evidence>
<dbReference type="InterPro" id="IPR023090">
    <property type="entry name" value="UPF0702_alpha/beta_dom_sf"/>
</dbReference>
<feature type="domain" description="YetF C-terminal" evidence="8">
    <location>
        <begin position="92"/>
        <end position="160"/>
    </location>
</feature>
<comment type="subcellular location">
    <subcellularLocation>
        <location evidence="1">Cell membrane</location>
        <topology evidence="1">Multi-pass membrane protein</topology>
    </subcellularLocation>
</comment>
<keyword evidence="10" id="KW-1185">Reference proteome</keyword>
<comment type="similarity">
    <text evidence="2">Belongs to the UPF0702 family.</text>
</comment>
<gene>
    <name evidence="9" type="ORF">ACFPOE_02575</name>
</gene>
<evidence type="ECO:0000256" key="6">
    <source>
        <dbReference type="ARBA" id="ARBA00023136"/>
    </source>
</evidence>
<dbReference type="RefSeq" id="WP_376848425.1">
    <property type="nucleotide sequence ID" value="NZ_JBHSMF010000002.1"/>
</dbReference>
<evidence type="ECO:0000313" key="10">
    <source>
        <dbReference type="Proteomes" id="UP001596037"/>
    </source>
</evidence>
<dbReference type="InterPro" id="IPR007353">
    <property type="entry name" value="DUF421"/>
</dbReference>
<evidence type="ECO:0000256" key="4">
    <source>
        <dbReference type="ARBA" id="ARBA00022692"/>
    </source>
</evidence>